<feature type="transmembrane region" description="Helical" evidence="2">
    <location>
        <begin position="259"/>
        <end position="281"/>
    </location>
</feature>
<protein>
    <submittedName>
        <fullName evidence="3">CLN6 protein</fullName>
    </submittedName>
</protein>
<feature type="transmembrane region" description="Helical" evidence="2">
    <location>
        <begin position="205"/>
        <end position="223"/>
    </location>
</feature>
<keyword evidence="2" id="KW-0472">Membrane</keyword>
<organism evidence="3 4">
    <name type="scientific">Nicator chloris</name>
    <dbReference type="NCBI Taxonomy" id="237433"/>
    <lineage>
        <taxon>Eukaryota</taxon>
        <taxon>Metazoa</taxon>
        <taxon>Chordata</taxon>
        <taxon>Craniata</taxon>
        <taxon>Vertebrata</taxon>
        <taxon>Euteleostomi</taxon>
        <taxon>Archelosauria</taxon>
        <taxon>Archosauria</taxon>
        <taxon>Dinosauria</taxon>
        <taxon>Saurischia</taxon>
        <taxon>Theropoda</taxon>
        <taxon>Coelurosauria</taxon>
        <taxon>Aves</taxon>
        <taxon>Neognathae</taxon>
        <taxon>Neoaves</taxon>
        <taxon>Telluraves</taxon>
        <taxon>Australaves</taxon>
        <taxon>Passeriformes</taxon>
        <taxon>Sylvioidea</taxon>
        <taxon>Pycnonotidae</taxon>
        <taxon>Nicator</taxon>
    </lineage>
</organism>
<dbReference type="OrthoDB" id="9970199at2759"/>
<evidence type="ECO:0000313" key="3">
    <source>
        <dbReference type="EMBL" id="NXX27769.1"/>
    </source>
</evidence>
<evidence type="ECO:0000313" key="4">
    <source>
        <dbReference type="Proteomes" id="UP000653383"/>
    </source>
</evidence>
<name>A0A852HS36_9PASS</name>
<proteinExistence type="predicted"/>
<feature type="transmembrane region" description="Helical" evidence="2">
    <location>
        <begin position="84"/>
        <end position="101"/>
    </location>
</feature>
<feature type="non-terminal residue" evidence="3">
    <location>
        <position position="1"/>
    </location>
</feature>
<dbReference type="AlphaFoldDB" id="A0A852HS36"/>
<keyword evidence="2" id="KW-0812">Transmembrane</keyword>
<dbReference type="GO" id="GO:0016020">
    <property type="term" value="C:membrane"/>
    <property type="evidence" value="ECO:0007669"/>
    <property type="project" value="TreeGrafter"/>
</dbReference>
<feature type="region of interest" description="Disordered" evidence="1">
    <location>
        <begin position="1"/>
        <end position="25"/>
    </location>
</feature>
<evidence type="ECO:0000256" key="1">
    <source>
        <dbReference type="SAM" id="MobiDB-lite"/>
    </source>
</evidence>
<sequence>MQGSARRRPFPAAAPGSPPPAGPLYPGRHSAVKAEDAFRTSPFHLDLWFYFTLQNWVLDFGRPIAMIIFPLEWFPLNKPSAGDYFHMAYNVITPFLLLKLIERSPRTLPRSMVYLSIITFVMGASIHLVGDSVNHRLLFSGYQHHLSVRENPIIRELRPQTLIDSFELLYYYDEYLGHCMWYIPFFLILFVYFSGCFAPAARRRGMPPAALLLLGPSSLYYWYLVTEGQIFILFIFTFFAMLALVLRQRRRGLALDSNGLFLFCSFLLTLLLIAAWVGWLWNDRTLRKKYPGVIYVPEPWAFYSLHMSNLHPPGGGS</sequence>
<dbReference type="EMBL" id="WAAE01006942">
    <property type="protein sequence ID" value="NXX27769.1"/>
    <property type="molecule type" value="Genomic_DNA"/>
</dbReference>
<dbReference type="PANTHER" id="PTHR16244">
    <property type="entry name" value="CEROID-LIPOFUSCINOSIS NEURONAL PROTEIN 6"/>
    <property type="match status" value="1"/>
</dbReference>
<feature type="transmembrane region" description="Helical" evidence="2">
    <location>
        <begin position="229"/>
        <end position="247"/>
    </location>
</feature>
<feature type="non-terminal residue" evidence="3">
    <location>
        <position position="317"/>
    </location>
</feature>
<feature type="transmembrane region" description="Helical" evidence="2">
    <location>
        <begin position="47"/>
        <end position="69"/>
    </location>
</feature>
<dbReference type="GO" id="GO:0007040">
    <property type="term" value="P:lysosome organization"/>
    <property type="evidence" value="ECO:0007669"/>
    <property type="project" value="TreeGrafter"/>
</dbReference>
<dbReference type="Proteomes" id="UP000653383">
    <property type="component" value="Unassembled WGS sequence"/>
</dbReference>
<dbReference type="Pfam" id="PF15156">
    <property type="entry name" value="CLN6"/>
    <property type="match status" value="1"/>
</dbReference>
<dbReference type="PANTHER" id="PTHR16244:SF2">
    <property type="entry name" value="CEROID-LIPOFUSCINOSIS NEURONAL PROTEIN 6"/>
    <property type="match status" value="1"/>
</dbReference>
<dbReference type="InterPro" id="IPR029255">
    <property type="entry name" value="CLN6"/>
</dbReference>
<accession>A0A852HS36</accession>
<feature type="transmembrane region" description="Helical" evidence="2">
    <location>
        <begin position="113"/>
        <end position="130"/>
    </location>
</feature>
<comment type="caution">
    <text evidence="3">The sequence shown here is derived from an EMBL/GenBank/DDBJ whole genome shotgun (WGS) entry which is preliminary data.</text>
</comment>
<reference evidence="3" key="1">
    <citation type="submission" date="2020-02" db="EMBL/GenBank/DDBJ databases">
        <title>Bird 10,000 Genomes (B10K) Project - Family phase.</title>
        <authorList>
            <person name="Zhang G."/>
        </authorList>
    </citation>
    <scope>NUCLEOTIDE SEQUENCE</scope>
    <source>
        <strain evidence="3">B10K-DU-002-40</strain>
        <tissue evidence="3">Muscle</tissue>
    </source>
</reference>
<gene>
    <name evidence="3" type="primary">Cln6</name>
    <name evidence="3" type="ORF">NICCHL_R02691</name>
</gene>
<evidence type="ECO:0000256" key="2">
    <source>
        <dbReference type="SAM" id="Phobius"/>
    </source>
</evidence>
<keyword evidence="4" id="KW-1185">Reference proteome</keyword>
<keyword evidence="2" id="KW-1133">Transmembrane helix</keyword>
<dbReference type="GO" id="GO:0005783">
    <property type="term" value="C:endoplasmic reticulum"/>
    <property type="evidence" value="ECO:0007669"/>
    <property type="project" value="TreeGrafter"/>
</dbReference>
<feature type="transmembrane region" description="Helical" evidence="2">
    <location>
        <begin position="175"/>
        <end position="193"/>
    </location>
</feature>